<accession>A0ABR1AHZ5</accession>
<feature type="compositionally biased region" description="Low complexity" evidence="3">
    <location>
        <begin position="116"/>
        <end position="135"/>
    </location>
</feature>
<organism evidence="4 5">
    <name type="scientific">Polyplax serrata</name>
    <name type="common">Common mouse louse</name>
    <dbReference type="NCBI Taxonomy" id="468196"/>
    <lineage>
        <taxon>Eukaryota</taxon>
        <taxon>Metazoa</taxon>
        <taxon>Ecdysozoa</taxon>
        <taxon>Arthropoda</taxon>
        <taxon>Hexapoda</taxon>
        <taxon>Insecta</taxon>
        <taxon>Pterygota</taxon>
        <taxon>Neoptera</taxon>
        <taxon>Paraneoptera</taxon>
        <taxon>Psocodea</taxon>
        <taxon>Troctomorpha</taxon>
        <taxon>Phthiraptera</taxon>
        <taxon>Anoplura</taxon>
        <taxon>Polyplacidae</taxon>
        <taxon>Polyplax</taxon>
    </lineage>
</organism>
<dbReference type="InterPro" id="IPR001611">
    <property type="entry name" value="Leu-rich_rpt"/>
</dbReference>
<feature type="compositionally biased region" description="Polar residues" evidence="3">
    <location>
        <begin position="158"/>
        <end position="170"/>
    </location>
</feature>
<feature type="region of interest" description="Disordered" evidence="3">
    <location>
        <begin position="95"/>
        <end position="195"/>
    </location>
</feature>
<dbReference type="PANTHER" id="PTHR18849">
    <property type="entry name" value="LEUCINE RICH REPEAT PROTEIN"/>
    <property type="match status" value="1"/>
</dbReference>
<feature type="compositionally biased region" description="Basic and acidic residues" evidence="3">
    <location>
        <begin position="276"/>
        <end position="289"/>
    </location>
</feature>
<evidence type="ECO:0000256" key="3">
    <source>
        <dbReference type="SAM" id="MobiDB-lite"/>
    </source>
</evidence>
<keyword evidence="5" id="KW-1185">Reference proteome</keyword>
<dbReference type="SUPFAM" id="SSF52058">
    <property type="entry name" value="L domain-like"/>
    <property type="match status" value="1"/>
</dbReference>
<dbReference type="Gene3D" id="3.80.10.10">
    <property type="entry name" value="Ribonuclease Inhibitor"/>
    <property type="match status" value="1"/>
</dbReference>
<dbReference type="PROSITE" id="PS51450">
    <property type="entry name" value="LRR"/>
    <property type="match status" value="1"/>
</dbReference>
<feature type="region of interest" description="Disordered" evidence="3">
    <location>
        <begin position="276"/>
        <end position="309"/>
    </location>
</feature>
<proteinExistence type="predicted"/>
<comment type="caution">
    <text evidence="4">The sequence shown here is derived from an EMBL/GenBank/DDBJ whole genome shotgun (WGS) entry which is preliminary data.</text>
</comment>
<evidence type="ECO:0008006" key="6">
    <source>
        <dbReference type="Google" id="ProtNLM"/>
    </source>
</evidence>
<dbReference type="Proteomes" id="UP001359485">
    <property type="component" value="Unassembled WGS sequence"/>
</dbReference>
<sequence length="374" mass="42944">MAACNNSRDNFLSVNKISSLADVQYCKNLRELYVRKNEIKNLNEVCYLKNLPHLKALWLGENPCSVSDNLYRMTVIKNLPSLEKLDDIKIEPEERQDAMKKGRDLIHPEDSDYENSSPTRSPVRVSRSPPVSGRSSDQDYEDSESRKSYSPEYDQVPYGSTTESKYSQGSDRYENKNSYKTTRRPSEIYSDQHFDNGVGNENLVNEKQTDTQCTTFLNRCNSDTSVVLKKEKSLTECNMRITHHNSTNQEDYEGDCATESKEPYCYCSPNQYDRRSQVNISRSRERGEGTRCSSSDGSGRASPQKGQERAYRQFDNYRIDAERYAKASPYPPRRPVTRNSNLLSAALCLIKELDYPSLEVVAIAVRCRMDEFDD</sequence>
<gene>
    <name evidence="4" type="ORF">RUM44_006397</name>
</gene>
<dbReference type="Pfam" id="PF14580">
    <property type="entry name" value="LRR_9"/>
    <property type="match status" value="1"/>
</dbReference>
<reference evidence="4 5" key="1">
    <citation type="submission" date="2023-09" db="EMBL/GenBank/DDBJ databases">
        <title>Genomes of two closely related lineages of the louse Polyplax serrata with different host specificities.</title>
        <authorList>
            <person name="Martinu J."/>
            <person name="Tarabai H."/>
            <person name="Stefka J."/>
            <person name="Hypsa V."/>
        </authorList>
    </citation>
    <scope>NUCLEOTIDE SEQUENCE [LARGE SCALE GENOMIC DNA]</scope>
    <source>
        <strain evidence="4">98ZLc_SE</strain>
    </source>
</reference>
<keyword evidence="2" id="KW-0677">Repeat</keyword>
<evidence type="ECO:0000313" key="4">
    <source>
        <dbReference type="EMBL" id="KAK6619997.1"/>
    </source>
</evidence>
<feature type="compositionally biased region" description="Basic and acidic residues" evidence="3">
    <location>
        <begin position="95"/>
        <end position="110"/>
    </location>
</feature>
<feature type="compositionally biased region" description="Basic and acidic residues" evidence="3">
    <location>
        <begin position="184"/>
        <end position="194"/>
    </location>
</feature>
<dbReference type="InterPro" id="IPR032675">
    <property type="entry name" value="LRR_dom_sf"/>
</dbReference>
<evidence type="ECO:0000256" key="2">
    <source>
        <dbReference type="ARBA" id="ARBA00022737"/>
    </source>
</evidence>
<dbReference type="EMBL" id="JAWJWF010000048">
    <property type="protein sequence ID" value="KAK6619997.1"/>
    <property type="molecule type" value="Genomic_DNA"/>
</dbReference>
<keyword evidence="1" id="KW-0433">Leucine-rich repeat</keyword>
<protein>
    <recommendedName>
        <fullName evidence="6">U2A'/phosphoprotein 32 family A C-terminal domain-containing protein</fullName>
    </recommendedName>
</protein>
<name>A0ABR1AHZ5_POLSC</name>
<evidence type="ECO:0000313" key="5">
    <source>
        <dbReference type="Proteomes" id="UP001359485"/>
    </source>
</evidence>
<dbReference type="PANTHER" id="PTHR18849:SF0">
    <property type="entry name" value="CILIA- AND FLAGELLA-ASSOCIATED PROTEIN 410-RELATED"/>
    <property type="match status" value="1"/>
</dbReference>
<evidence type="ECO:0000256" key="1">
    <source>
        <dbReference type="ARBA" id="ARBA00022614"/>
    </source>
</evidence>